<keyword evidence="2" id="KW-1185">Reference proteome</keyword>
<gene>
    <name evidence="1" type="ORF">CF392_06395</name>
</gene>
<organism evidence="1 2">
    <name type="scientific">Tamilnaduibacter salinus</name>
    <dbReference type="NCBI Taxonomy" id="1484056"/>
    <lineage>
        <taxon>Bacteria</taxon>
        <taxon>Pseudomonadati</taxon>
        <taxon>Pseudomonadota</taxon>
        <taxon>Gammaproteobacteria</taxon>
        <taxon>Pseudomonadales</taxon>
        <taxon>Marinobacteraceae</taxon>
        <taxon>Tamilnaduibacter</taxon>
    </lineage>
</organism>
<name>A0A2A2I5L0_9GAMM</name>
<dbReference type="Proteomes" id="UP000218332">
    <property type="component" value="Unassembled WGS sequence"/>
</dbReference>
<accession>A0A2A2I5L0</accession>
<comment type="caution">
    <text evidence="1">The sequence shown here is derived from an EMBL/GenBank/DDBJ whole genome shotgun (WGS) entry which is preliminary data.</text>
</comment>
<dbReference type="AlphaFoldDB" id="A0A2A2I5L0"/>
<dbReference type="RefSeq" id="WP_095610634.1">
    <property type="nucleotide sequence ID" value="NZ_NMPM01000029.1"/>
</dbReference>
<proteinExistence type="predicted"/>
<evidence type="ECO:0000313" key="2">
    <source>
        <dbReference type="Proteomes" id="UP000218332"/>
    </source>
</evidence>
<dbReference type="EMBL" id="NMPM01000029">
    <property type="protein sequence ID" value="PAV26323.1"/>
    <property type="molecule type" value="Genomic_DNA"/>
</dbReference>
<reference evidence="1 2" key="1">
    <citation type="submission" date="2017-07" db="EMBL/GenBank/DDBJ databases">
        <title>Tamlnaduibacter salinus (Mi-7) genome sequencing.</title>
        <authorList>
            <person name="Verma A."/>
            <person name="Krishnamurthi S."/>
        </authorList>
    </citation>
    <scope>NUCLEOTIDE SEQUENCE [LARGE SCALE GENOMIC DNA]</scope>
    <source>
        <strain evidence="1 2">Mi-7</strain>
    </source>
</reference>
<protein>
    <submittedName>
        <fullName evidence="1">Uncharacterized protein</fullName>
    </submittedName>
</protein>
<evidence type="ECO:0000313" key="1">
    <source>
        <dbReference type="EMBL" id="PAV26323.1"/>
    </source>
</evidence>
<sequence length="124" mass="14217">MDWTEFELFNGIDLNDSFVLGWQAEDQRLSFDLELSIWPASEYYTSAKEGEYTCYRKAVLIFDQIEGYQGLLSIDEAPRSTDASGEIDYGNIDQLFVRGNQYIVEGDFGRVEVQGGDLRLEFNT</sequence>